<gene>
    <name evidence="4" type="ORF">C2E16_09585</name>
</gene>
<protein>
    <submittedName>
        <fullName evidence="4">Invasin</fullName>
    </submittedName>
</protein>
<evidence type="ECO:0000256" key="1">
    <source>
        <dbReference type="ARBA" id="ARBA00010116"/>
    </source>
</evidence>
<dbReference type="RefSeq" id="WP_081981797.1">
    <property type="nucleotide sequence ID" value="NZ_CAXOMJ010000039.1"/>
</dbReference>
<dbReference type="InterPro" id="IPR024519">
    <property type="entry name" value="IAT_beta"/>
</dbReference>
<feature type="signal peptide" evidence="2">
    <location>
        <begin position="1"/>
        <end position="22"/>
    </location>
</feature>
<dbReference type="PANTHER" id="PTHR39576">
    <property type="entry name" value="ATTACHING AND EFFACING PROTEIN HOMOLOG-RELATED-RELATED"/>
    <property type="match status" value="1"/>
</dbReference>
<comment type="similarity">
    <text evidence="1">Belongs to the intimin/invasin family.</text>
</comment>
<feature type="chain" id="PRO_5045629774" evidence="2">
    <location>
        <begin position="23"/>
        <end position="483"/>
    </location>
</feature>
<feature type="domain" description="Inverse autotransporter beta-domain" evidence="3">
    <location>
        <begin position="72"/>
        <end position="349"/>
    </location>
</feature>
<keyword evidence="2" id="KW-0732">Signal</keyword>
<evidence type="ECO:0000313" key="4">
    <source>
        <dbReference type="EMBL" id="AUY25127.1"/>
    </source>
</evidence>
<proteinExistence type="inferred from homology"/>
<evidence type="ECO:0000256" key="2">
    <source>
        <dbReference type="SAM" id="SignalP"/>
    </source>
</evidence>
<dbReference type="PANTHER" id="PTHR39576:SF1">
    <property type="entry name" value="INVASIN"/>
    <property type="match status" value="1"/>
</dbReference>
<dbReference type="Gene3D" id="2.40.160.160">
    <property type="entry name" value="Inverse autotransporter, beta-domain"/>
    <property type="match status" value="1"/>
</dbReference>
<dbReference type="Proteomes" id="UP000237673">
    <property type="component" value="Chromosome"/>
</dbReference>
<evidence type="ECO:0000313" key="5">
    <source>
        <dbReference type="Proteomes" id="UP000237673"/>
    </source>
</evidence>
<organism evidence="4 5">
    <name type="scientific">Mixta calida</name>
    <dbReference type="NCBI Taxonomy" id="665913"/>
    <lineage>
        <taxon>Bacteria</taxon>
        <taxon>Pseudomonadati</taxon>
        <taxon>Pseudomonadota</taxon>
        <taxon>Gammaproteobacteria</taxon>
        <taxon>Enterobacterales</taxon>
        <taxon>Erwiniaceae</taxon>
        <taxon>Mixta</taxon>
    </lineage>
</organism>
<dbReference type="NCBIfam" id="NF007556">
    <property type="entry name" value="PRK10177.1"/>
    <property type="match status" value="1"/>
</dbReference>
<dbReference type="EMBL" id="CP026378">
    <property type="protein sequence ID" value="AUY25127.1"/>
    <property type="molecule type" value="Genomic_DNA"/>
</dbReference>
<keyword evidence="5" id="KW-1185">Reference proteome</keyword>
<evidence type="ECO:0000259" key="3">
    <source>
        <dbReference type="Pfam" id="PF11924"/>
    </source>
</evidence>
<dbReference type="Pfam" id="PF11924">
    <property type="entry name" value="IAT_beta"/>
    <property type="match status" value="1"/>
</dbReference>
<dbReference type="InterPro" id="IPR051715">
    <property type="entry name" value="Intimin-Invasin_domain"/>
</dbReference>
<sequence length="483" mass="53269">MLLTHRLIKTTFTLLLSSAAWLPDALAFQTETRVPDAPFDDPARFSTMQQQLPTLGVADDSHAFSTRLAQIAKSIGEASKEASDVSFGEQASVWAFNHFRDEIADRLVNEGQSLLSPYGTAQLSLQVDREGNFNGSGGQLLTPWQDNYQYLTFSQLGVTQTDDGLVGNAGLGQRWAAGKWLLGYNALVDRQFDSGLQRASLGTEAWSDFLRLSANYYTPLSGWRNSSLTQQSRMARGYDITTQGYLPFYRQLGVSVTWEQYLGNNVDLFNNGSPEKNPVSVKVGVNYTPVPLLTFTASHKEGESGQSQDQLGMRINYRPGVALSKQLSADNVAQARSLRGSRYDLVERNTTPVLEFRQRKTLSVFLATPPWQLSPGETLPLKLQIRAANPITAVSWQGDTQALSLTPPPDNRSPQGWTVIMPAWDSTPGASNQYRLSVTVEDNKQQRVTSNWITLQLTPPMALESGHDRFDLMAPAADAAPSL</sequence>
<dbReference type="GeneID" id="84630690"/>
<dbReference type="InterPro" id="IPR038177">
    <property type="entry name" value="IAT_beta_sf"/>
</dbReference>
<name>A0ABM6S0Z8_9GAMM</name>
<reference evidence="4 5" key="1">
    <citation type="submission" date="2018-01" db="EMBL/GenBank/DDBJ databases">
        <title>Complete and assembled Genome of Pantoea calida DSM22759T.</title>
        <authorList>
            <person name="Stevens M.J.A."/>
            <person name="Zurfluh K."/>
            <person name="Stephan R."/>
        </authorList>
    </citation>
    <scope>NUCLEOTIDE SEQUENCE [LARGE SCALE GENOMIC DNA]</scope>
    <source>
        <strain evidence="4 5">DSM 22759</strain>
    </source>
</reference>
<accession>A0ABM6S0Z8</accession>